<gene>
    <name evidence="2" type="ORF">BU23DRAFT_125274</name>
</gene>
<feature type="region of interest" description="Disordered" evidence="1">
    <location>
        <begin position="179"/>
        <end position="242"/>
    </location>
</feature>
<accession>A0A6A5V9N7</accession>
<proteinExistence type="predicted"/>
<name>A0A6A5V9N7_9PLEO</name>
<reference evidence="2" key="1">
    <citation type="journal article" date="2020" name="Stud. Mycol.">
        <title>101 Dothideomycetes genomes: a test case for predicting lifestyles and emergence of pathogens.</title>
        <authorList>
            <person name="Haridas S."/>
            <person name="Albert R."/>
            <person name="Binder M."/>
            <person name="Bloem J."/>
            <person name="Labutti K."/>
            <person name="Salamov A."/>
            <person name="Andreopoulos B."/>
            <person name="Baker S."/>
            <person name="Barry K."/>
            <person name="Bills G."/>
            <person name="Bluhm B."/>
            <person name="Cannon C."/>
            <person name="Castanera R."/>
            <person name="Culley D."/>
            <person name="Daum C."/>
            <person name="Ezra D."/>
            <person name="Gonzalez J."/>
            <person name="Henrissat B."/>
            <person name="Kuo A."/>
            <person name="Liang C."/>
            <person name="Lipzen A."/>
            <person name="Lutzoni F."/>
            <person name="Magnuson J."/>
            <person name="Mondo S."/>
            <person name="Nolan M."/>
            <person name="Ohm R."/>
            <person name="Pangilinan J."/>
            <person name="Park H.-J."/>
            <person name="Ramirez L."/>
            <person name="Alfaro M."/>
            <person name="Sun H."/>
            <person name="Tritt A."/>
            <person name="Yoshinaga Y."/>
            <person name="Zwiers L.-H."/>
            <person name="Turgeon B."/>
            <person name="Goodwin S."/>
            <person name="Spatafora J."/>
            <person name="Crous P."/>
            <person name="Grigoriev I."/>
        </authorList>
    </citation>
    <scope>NUCLEOTIDE SEQUENCE</scope>
    <source>
        <strain evidence="2">CBS 107.79</strain>
    </source>
</reference>
<dbReference type="EMBL" id="ML976678">
    <property type="protein sequence ID" value="KAF1973835.1"/>
    <property type="molecule type" value="Genomic_DNA"/>
</dbReference>
<dbReference type="InterPro" id="IPR009060">
    <property type="entry name" value="UBA-like_sf"/>
</dbReference>
<evidence type="ECO:0000313" key="2">
    <source>
        <dbReference type="EMBL" id="KAF1973835.1"/>
    </source>
</evidence>
<evidence type="ECO:0000256" key="1">
    <source>
        <dbReference type="SAM" id="MobiDB-lite"/>
    </source>
</evidence>
<protein>
    <submittedName>
        <fullName evidence="2">Uncharacterized protein</fullName>
    </submittedName>
</protein>
<dbReference type="OrthoDB" id="27198at2759"/>
<evidence type="ECO:0000313" key="3">
    <source>
        <dbReference type="Proteomes" id="UP000800036"/>
    </source>
</evidence>
<sequence length="242" mass="26607">MPSGYNSQQKAAISQFMNFASTDQKTAIKHLKSAGWDASAAVNSDSFAATRRRNWYQTALSRDQKTAFRLIIGRRRSEIENSAPLRIDTQVARMEGPAMMLHEALEAVETRYDAHIPPVSANPPPVYANPPPVYGYPPQATTNTTSYNQLGNPVAPPYTAYQSLYGSFSGQCALPTSHSAPHLGYRPPQPGYQPPQPGYQPPQPGYQLKPGGYWSQPGYQPRTAHRNATGDSTFDMGDLPTY</sequence>
<dbReference type="AlphaFoldDB" id="A0A6A5V9N7"/>
<dbReference type="Pfam" id="PF14555">
    <property type="entry name" value="UBA_4"/>
    <property type="match status" value="1"/>
</dbReference>
<feature type="compositionally biased region" description="Pro residues" evidence="1">
    <location>
        <begin position="187"/>
        <end position="204"/>
    </location>
</feature>
<dbReference type="Gene3D" id="1.10.8.10">
    <property type="entry name" value="DNA helicase RuvA subunit, C-terminal domain"/>
    <property type="match status" value="1"/>
</dbReference>
<dbReference type="Proteomes" id="UP000800036">
    <property type="component" value="Unassembled WGS sequence"/>
</dbReference>
<keyword evidence="3" id="KW-1185">Reference proteome</keyword>
<dbReference type="SUPFAM" id="SSF46934">
    <property type="entry name" value="UBA-like"/>
    <property type="match status" value="1"/>
</dbReference>
<organism evidence="2 3">
    <name type="scientific">Bimuria novae-zelandiae CBS 107.79</name>
    <dbReference type="NCBI Taxonomy" id="1447943"/>
    <lineage>
        <taxon>Eukaryota</taxon>
        <taxon>Fungi</taxon>
        <taxon>Dikarya</taxon>
        <taxon>Ascomycota</taxon>
        <taxon>Pezizomycotina</taxon>
        <taxon>Dothideomycetes</taxon>
        <taxon>Pleosporomycetidae</taxon>
        <taxon>Pleosporales</taxon>
        <taxon>Massarineae</taxon>
        <taxon>Didymosphaeriaceae</taxon>
        <taxon>Bimuria</taxon>
    </lineage>
</organism>